<evidence type="ECO:0000256" key="7">
    <source>
        <dbReference type="ARBA" id="ARBA00023136"/>
    </source>
</evidence>
<dbReference type="GO" id="GO:0005886">
    <property type="term" value="C:plasma membrane"/>
    <property type="evidence" value="ECO:0007669"/>
    <property type="project" value="UniProtKB-SubCell"/>
</dbReference>
<dbReference type="InterPro" id="IPR002549">
    <property type="entry name" value="AI-2E-like"/>
</dbReference>
<keyword evidence="7 8" id="KW-0472">Membrane</keyword>
<accession>A0A1F7YH57</accession>
<keyword evidence="4" id="KW-1003">Cell membrane</keyword>
<keyword evidence="6 8" id="KW-1133">Transmembrane helix</keyword>
<dbReference type="Pfam" id="PF01594">
    <property type="entry name" value="AI-2E_transport"/>
    <property type="match status" value="1"/>
</dbReference>
<feature type="transmembrane region" description="Helical" evidence="8">
    <location>
        <begin position="287"/>
        <end position="320"/>
    </location>
</feature>
<evidence type="ECO:0000313" key="10">
    <source>
        <dbReference type="Proteomes" id="UP000178851"/>
    </source>
</evidence>
<dbReference type="EMBL" id="MGGI01000012">
    <property type="protein sequence ID" value="OGM26657.1"/>
    <property type="molecule type" value="Genomic_DNA"/>
</dbReference>
<evidence type="ECO:0000256" key="6">
    <source>
        <dbReference type="ARBA" id="ARBA00022989"/>
    </source>
</evidence>
<evidence type="ECO:0000256" key="3">
    <source>
        <dbReference type="ARBA" id="ARBA00022448"/>
    </source>
</evidence>
<evidence type="ECO:0000256" key="2">
    <source>
        <dbReference type="ARBA" id="ARBA00009773"/>
    </source>
</evidence>
<proteinExistence type="inferred from homology"/>
<dbReference type="AlphaFoldDB" id="A0A1F7YH57"/>
<evidence type="ECO:0008006" key="11">
    <source>
        <dbReference type="Google" id="ProtNLM"/>
    </source>
</evidence>
<feature type="transmembrane region" description="Helical" evidence="8">
    <location>
        <begin position="136"/>
        <end position="157"/>
    </location>
</feature>
<reference evidence="9 10" key="1">
    <citation type="journal article" date="2016" name="Nat. Commun.">
        <title>Thousands of microbial genomes shed light on interconnected biogeochemical processes in an aquifer system.</title>
        <authorList>
            <person name="Anantharaman K."/>
            <person name="Brown C.T."/>
            <person name="Hug L.A."/>
            <person name="Sharon I."/>
            <person name="Castelle C.J."/>
            <person name="Probst A.J."/>
            <person name="Thomas B.C."/>
            <person name="Singh A."/>
            <person name="Wilkins M.J."/>
            <person name="Karaoz U."/>
            <person name="Brodie E.L."/>
            <person name="Williams K.H."/>
            <person name="Hubbard S.S."/>
            <person name="Banfield J.F."/>
        </authorList>
    </citation>
    <scope>NUCLEOTIDE SEQUENCE [LARGE SCALE GENOMIC DNA]</scope>
</reference>
<dbReference type="PANTHER" id="PTHR21716">
    <property type="entry name" value="TRANSMEMBRANE PROTEIN"/>
    <property type="match status" value="1"/>
</dbReference>
<evidence type="ECO:0000313" key="9">
    <source>
        <dbReference type="EMBL" id="OGM26657.1"/>
    </source>
</evidence>
<comment type="subcellular location">
    <subcellularLocation>
        <location evidence="1">Cell membrane</location>
        <topology evidence="1">Multi-pass membrane protein</topology>
    </subcellularLocation>
</comment>
<feature type="transmembrane region" description="Helical" evidence="8">
    <location>
        <begin position="12"/>
        <end position="29"/>
    </location>
</feature>
<comment type="caution">
    <text evidence="9">The sequence shown here is derived from an EMBL/GenBank/DDBJ whole genome shotgun (WGS) entry which is preliminary data.</text>
</comment>
<name>A0A1F7YH57_9BACT</name>
<organism evidence="9 10">
    <name type="scientific">Candidatus Woesebacteria bacterium RIFCSPHIGHO2_01_FULL_39_28</name>
    <dbReference type="NCBI Taxonomy" id="1802496"/>
    <lineage>
        <taxon>Bacteria</taxon>
        <taxon>Candidatus Woeseibacteriota</taxon>
    </lineage>
</organism>
<gene>
    <name evidence="9" type="ORF">A2627_01380</name>
</gene>
<feature type="transmembrane region" description="Helical" evidence="8">
    <location>
        <begin position="197"/>
        <end position="220"/>
    </location>
</feature>
<evidence type="ECO:0000256" key="8">
    <source>
        <dbReference type="SAM" id="Phobius"/>
    </source>
</evidence>
<evidence type="ECO:0000256" key="4">
    <source>
        <dbReference type="ARBA" id="ARBA00022475"/>
    </source>
</evidence>
<dbReference type="GO" id="GO:0055085">
    <property type="term" value="P:transmembrane transport"/>
    <property type="evidence" value="ECO:0007669"/>
    <property type="project" value="TreeGrafter"/>
</dbReference>
<evidence type="ECO:0000256" key="5">
    <source>
        <dbReference type="ARBA" id="ARBA00022692"/>
    </source>
</evidence>
<feature type="transmembrane region" description="Helical" evidence="8">
    <location>
        <begin position="35"/>
        <end position="52"/>
    </location>
</feature>
<evidence type="ECO:0000256" key="1">
    <source>
        <dbReference type="ARBA" id="ARBA00004651"/>
    </source>
</evidence>
<comment type="similarity">
    <text evidence="2">Belongs to the autoinducer-2 exporter (AI-2E) (TC 2.A.86) family.</text>
</comment>
<sequence>MALVPRKIEISYKTIIFTTLFLIFLWFLYYIRDIILLFFVALLITTILDPLISKLSKYRIPRALSTLVVYFVFIGTVIEVVSSIVPPLLEQTTSFANSLPRYISNLGIAPVLSDQIGRELLSVISLLPSQAVKVTLSLFSNILNIITVLILTFYLLLSHHKTSDQLKLYLGETRALKISKLVEKVEKILGSWARGELILMTLVGLANFIGLILLGIPFALPLAILAGLLEIVPYIGPITAAIPSVLIGFGISPILGMAALALAFLVQQLENYVFVPKVMERSVGVSPIVTILALTIGFRLAGVVGVLISVPVVLFLQVIFKEYSPSDKALL</sequence>
<feature type="transmembrane region" description="Helical" evidence="8">
    <location>
        <begin position="64"/>
        <end position="85"/>
    </location>
</feature>
<keyword evidence="3" id="KW-0813">Transport</keyword>
<dbReference type="Proteomes" id="UP000178851">
    <property type="component" value="Unassembled WGS sequence"/>
</dbReference>
<keyword evidence="5 8" id="KW-0812">Transmembrane</keyword>
<feature type="transmembrane region" description="Helical" evidence="8">
    <location>
        <begin position="240"/>
        <end position="266"/>
    </location>
</feature>
<protein>
    <recommendedName>
        <fullName evidence="11">AI-2E family transporter</fullName>
    </recommendedName>
</protein>
<dbReference type="PANTHER" id="PTHR21716:SF53">
    <property type="entry name" value="PERMEASE PERM-RELATED"/>
    <property type="match status" value="1"/>
</dbReference>